<protein>
    <recommendedName>
        <fullName evidence="2">YdbS-like PH domain-containing protein</fullName>
    </recommendedName>
</protein>
<keyword evidence="1" id="KW-1133">Transmembrane helix</keyword>
<dbReference type="PANTHER" id="PTHR34473:SF2">
    <property type="entry name" value="UPF0699 TRANSMEMBRANE PROTEIN YDBT"/>
    <property type="match status" value="1"/>
</dbReference>
<keyword evidence="1" id="KW-0812">Transmembrane</keyword>
<reference evidence="3" key="1">
    <citation type="journal article" date="2020" name="mSystems">
        <title>Genome- and Community-Level Interaction Insights into Carbon Utilization and Element Cycling Functions of Hydrothermarchaeota in Hydrothermal Sediment.</title>
        <authorList>
            <person name="Zhou Z."/>
            <person name="Liu Y."/>
            <person name="Xu W."/>
            <person name="Pan J."/>
            <person name="Luo Z.H."/>
            <person name="Li M."/>
        </authorList>
    </citation>
    <scope>NUCLEOTIDE SEQUENCE [LARGE SCALE GENOMIC DNA]</scope>
    <source>
        <strain evidence="3">SpSt-143</strain>
    </source>
</reference>
<dbReference type="PANTHER" id="PTHR34473">
    <property type="entry name" value="UPF0699 TRANSMEMBRANE PROTEIN YDBS"/>
    <property type="match status" value="1"/>
</dbReference>
<feature type="transmembrane region" description="Helical" evidence="1">
    <location>
        <begin position="20"/>
        <end position="43"/>
    </location>
</feature>
<gene>
    <name evidence="3" type="ORF">ENO59_04515</name>
</gene>
<feature type="transmembrane region" description="Helical" evidence="1">
    <location>
        <begin position="221"/>
        <end position="248"/>
    </location>
</feature>
<dbReference type="AlphaFoldDB" id="A0A7V2B004"/>
<feature type="transmembrane region" description="Helical" evidence="1">
    <location>
        <begin position="356"/>
        <end position="373"/>
    </location>
</feature>
<feature type="domain" description="YdbS-like PH" evidence="2">
    <location>
        <begin position="397"/>
        <end position="476"/>
    </location>
</feature>
<evidence type="ECO:0000256" key="1">
    <source>
        <dbReference type="SAM" id="Phobius"/>
    </source>
</evidence>
<organism evidence="3">
    <name type="scientific">Rhodothermus marinus</name>
    <name type="common">Rhodothermus obamensis</name>
    <dbReference type="NCBI Taxonomy" id="29549"/>
    <lineage>
        <taxon>Bacteria</taxon>
        <taxon>Pseudomonadati</taxon>
        <taxon>Rhodothermota</taxon>
        <taxon>Rhodothermia</taxon>
        <taxon>Rhodothermales</taxon>
        <taxon>Rhodothermaceae</taxon>
        <taxon>Rhodothermus</taxon>
    </lineage>
</organism>
<accession>A0A7V2B004</accession>
<dbReference type="EMBL" id="DSGB01000004">
    <property type="protein sequence ID" value="HER95764.1"/>
    <property type="molecule type" value="Genomic_DNA"/>
</dbReference>
<feature type="transmembrane region" description="Helical" evidence="1">
    <location>
        <begin position="49"/>
        <end position="70"/>
    </location>
</feature>
<feature type="domain" description="YdbS-like PH" evidence="2">
    <location>
        <begin position="253"/>
        <end position="322"/>
    </location>
</feature>
<evidence type="ECO:0000313" key="3">
    <source>
        <dbReference type="EMBL" id="HER95764.1"/>
    </source>
</evidence>
<sequence>MTAFEEFSGPMPEARRLHPLTLLVRLLMSLPALGVLLLPVLWGRGVDRSAIATLVLYGCIAWPLILAHYLRFQYALTPRELILESGLLTRRRRNIPIEHIQNVQIERSVLARLLGLARVRIETAGSSETEGELAFVSLAEAMRLEAQLKALREALPAVSAKAQAAEPLFSMSLGRLLRSGAFRFSLIFLAGLFSAMEYLNLSPEELVYGIARGRLRWVQDAFAHAPLLATLATLLVAALLGWVGGILVHGARYYGFRLWQEGDRLYRQSGLLTVAAVVIPRRRVQALVIQTNPLMAHFGWFALEARLMGLAQEQRGNQLLVPLGRLHEVQAVATQVWPLALPEAWKRVSPRHGRRLAVRYLLVGVLGLGGMHLLWDVQLWIGIGWAVGSLLWAWWQYRGHGYACDARFLFIRRGVLRRQIWCLPYAKVQTLSLRQSLFQRRLGLATMVVDVAGASLWDGPVLRDLPLTEAQALFELLHVRLQEGQQAFKGTSETSRPV</sequence>
<feature type="transmembrane region" description="Helical" evidence="1">
    <location>
        <begin position="379"/>
        <end position="397"/>
    </location>
</feature>
<feature type="transmembrane region" description="Helical" evidence="1">
    <location>
        <begin position="181"/>
        <end position="201"/>
    </location>
</feature>
<feature type="domain" description="YdbS-like PH" evidence="2">
    <location>
        <begin position="69"/>
        <end position="148"/>
    </location>
</feature>
<dbReference type="PIRSF" id="PIRSF026631">
    <property type="entry name" value="UCP026631"/>
    <property type="match status" value="1"/>
</dbReference>
<dbReference type="InterPro" id="IPR005182">
    <property type="entry name" value="YdbS-like_PH"/>
</dbReference>
<comment type="caution">
    <text evidence="3">The sequence shown here is derived from an EMBL/GenBank/DDBJ whole genome shotgun (WGS) entry which is preliminary data.</text>
</comment>
<name>A0A7V2B004_RHOMR</name>
<keyword evidence="1" id="KW-0472">Membrane</keyword>
<evidence type="ECO:0000259" key="2">
    <source>
        <dbReference type="Pfam" id="PF03703"/>
    </source>
</evidence>
<dbReference type="Pfam" id="PF03703">
    <property type="entry name" value="bPH_2"/>
    <property type="match status" value="3"/>
</dbReference>
<proteinExistence type="predicted"/>
<dbReference type="InterPro" id="IPR014529">
    <property type="entry name" value="UCP026631"/>
</dbReference>